<dbReference type="GeneID" id="20243800"/>
<dbReference type="Proteomes" id="UP000030746">
    <property type="component" value="Unassembled WGS sequence"/>
</dbReference>
<keyword evidence="3" id="KW-1185">Reference proteome</keyword>
<dbReference type="KEGG" id="lgi:LOTGIDRAFT_176490"/>
<evidence type="ECO:0000313" key="3">
    <source>
        <dbReference type="Proteomes" id="UP000030746"/>
    </source>
</evidence>
<dbReference type="AlphaFoldDB" id="V4A7E2"/>
<dbReference type="EMBL" id="KB200879">
    <property type="protein sequence ID" value="ESO99848.1"/>
    <property type="molecule type" value="Genomic_DNA"/>
</dbReference>
<sequence length="192" mass="21697">MVLGRDVPYPVKDIELSERLMKRNSSVQESSGSGEGVDKQISAPQGEKRRPNRIRRKSFSFPEPNMVLGRDVRYSLKDIELSERLKKRNSSVDLSNYLIHGAKKNDTISIYQNRIRGENESMVKDILADLIRNLNFAGDTPEDLEDIDVSARIGTLHPKKAKKPSKMRRIGAALRRVGRSLICPFTSCLKSS</sequence>
<reference evidence="2 3" key="1">
    <citation type="journal article" date="2013" name="Nature">
        <title>Insights into bilaterian evolution from three spiralian genomes.</title>
        <authorList>
            <person name="Simakov O."/>
            <person name="Marletaz F."/>
            <person name="Cho S.J."/>
            <person name="Edsinger-Gonzales E."/>
            <person name="Havlak P."/>
            <person name="Hellsten U."/>
            <person name="Kuo D.H."/>
            <person name="Larsson T."/>
            <person name="Lv J."/>
            <person name="Arendt D."/>
            <person name="Savage R."/>
            <person name="Osoegawa K."/>
            <person name="de Jong P."/>
            <person name="Grimwood J."/>
            <person name="Chapman J.A."/>
            <person name="Shapiro H."/>
            <person name="Aerts A."/>
            <person name="Otillar R.P."/>
            <person name="Terry A.Y."/>
            <person name="Boore J.L."/>
            <person name="Grigoriev I.V."/>
            <person name="Lindberg D.R."/>
            <person name="Seaver E.C."/>
            <person name="Weisblat D.A."/>
            <person name="Putnam N.H."/>
            <person name="Rokhsar D.S."/>
        </authorList>
    </citation>
    <scope>NUCLEOTIDE SEQUENCE [LARGE SCALE GENOMIC DNA]</scope>
</reference>
<accession>V4A7E2</accession>
<name>V4A7E2_LOTGI</name>
<dbReference type="CTD" id="20243800"/>
<proteinExistence type="predicted"/>
<evidence type="ECO:0000313" key="2">
    <source>
        <dbReference type="EMBL" id="ESO99848.1"/>
    </source>
</evidence>
<evidence type="ECO:0000256" key="1">
    <source>
        <dbReference type="SAM" id="MobiDB-lite"/>
    </source>
</evidence>
<gene>
    <name evidence="2" type="ORF">LOTGIDRAFT_176490</name>
</gene>
<feature type="region of interest" description="Disordered" evidence="1">
    <location>
        <begin position="1"/>
        <end position="60"/>
    </location>
</feature>
<organism evidence="2 3">
    <name type="scientific">Lottia gigantea</name>
    <name type="common">Giant owl limpet</name>
    <dbReference type="NCBI Taxonomy" id="225164"/>
    <lineage>
        <taxon>Eukaryota</taxon>
        <taxon>Metazoa</taxon>
        <taxon>Spiralia</taxon>
        <taxon>Lophotrochozoa</taxon>
        <taxon>Mollusca</taxon>
        <taxon>Gastropoda</taxon>
        <taxon>Patellogastropoda</taxon>
        <taxon>Lottioidea</taxon>
        <taxon>Lottiidae</taxon>
        <taxon>Lottia</taxon>
    </lineage>
</organism>
<dbReference type="RefSeq" id="XP_009049464.1">
    <property type="nucleotide sequence ID" value="XM_009051216.1"/>
</dbReference>
<dbReference type="HOGENOM" id="CLU_1476776_0_0_1"/>
<protein>
    <submittedName>
        <fullName evidence="2">Uncharacterized protein</fullName>
    </submittedName>
</protein>
<feature type="compositionally biased region" description="Basic and acidic residues" evidence="1">
    <location>
        <begin position="12"/>
        <end position="21"/>
    </location>
</feature>